<dbReference type="EMBL" id="JATAAI010000002">
    <property type="protein sequence ID" value="KAK1747863.1"/>
    <property type="molecule type" value="Genomic_DNA"/>
</dbReference>
<dbReference type="AlphaFoldDB" id="A0AAD8YK46"/>
<name>A0AAD8YK46_9STRA</name>
<gene>
    <name evidence="1" type="ORF">QTG54_001826</name>
</gene>
<protein>
    <submittedName>
        <fullName evidence="1">Uncharacterized protein</fullName>
    </submittedName>
</protein>
<evidence type="ECO:0000313" key="2">
    <source>
        <dbReference type="Proteomes" id="UP001224775"/>
    </source>
</evidence>
<sequence>MSIDRYQTQTLQTRDGEPTANLPTISNIKANKTVLNMPRIVTAVAFSAIISLSNGKLIGDVVKEGLRGAQEGHRALSNEEILKDMLGKEVFSFDTDECLIGVDVNGTATYGRCEIRRFPYCEGDTPHICFNRVNRQDKFWPDKNPHFYIDYKRIHCYPDIEGFTCSSCSPGRWCTPEGRCILDENLYSCWDDE</sequence>
<comment type="caution">
    <text evidence="1">The sequence shown here is derived from an EMBL/GenBank/DDBJ whole genome shotgun (WGS) entry which is preliminary data.</text>
</comment>
<proteinExistence type="predicted"/>
<dbReference type="Proteomes" id="UP001224775">
    <property type="component" value="Unassembled WGS sequence"/>
</dbReference>
<evidence type="ECO:0000313" key="1">
    <source>
        <dbReference type="EMBL" id="KAK1747863.1"/>
    </source>
</evidence>
<organism evidence="1 2">
    <name type="scientific">Skeletonema marinoi</name>
    <dbReference type="NCBI Taxonomy" id="267567"/>
    <lineage>
        <taxon>Eukaryota</taxon>
        <taxon>Sar</taxon>
        <taxon>Stramenopiles</taxon>
        <taxon>Ochrophyta</taxon>
        <taxon>Bacillariophyta</taxon>
        <taxon>Coscinodiscophyceae</taxon>
        <taxon>Thalassiosirophycidae</taxon>
        <taxon>Thalassiosirales</taxon>
        <taxon>Skeletonemataceae</taxon>
        <taxon>Skeletonema</taxon>
        <taxon>Skeletonema marinoi-dohrnii complex</taxon>
    </lineage>
</organism>
<reference evidence="1" key="1">
    <citation type="submission" date="2023-06" db="EMBL/GenBank/DDBJ databases">
        <title>Survivors Of The Sea: Transcriptome response of Skeletonema marinoi to long-term dormancy.</title>
        <authorList>
            <person name="Pinder M.I.M."/>
            <person name="Kourtchenko O."/>
            <person name="Robertson E.K."/>
            <person name="Larsson T."/>
            <person name="Maumus F."/>
            <person name="Osuna-Cruz C.M."/>
            <person name="Vancaester E."/>
            <person name="Stenow R."/>
            <person name="Vandepoele K."/>
            <person name="Ploug H."/>
            <person name="Bruchert V."/>
            <person name="Godhe A."/>
            <person name="Topel M."/>
        </authorList>
    </citation>
    <scope>NUCLEOTIDE SEQUENCE</scope>
    <source>
        <strain evidence="1">R05AC</strain>
    </source>
</reference>
<keyword evidence="2" id="KW-1185">Reference proteome</keyword>
<accession>A0AAD8YK46</accession>